<accession>A0A0C2MSV7</accession>
<sequence length="106" mass="12377">MEDIKKEIDQIIINGLMMTSNDYDWNAIRIYDRNRLLKLVIDPLRKYAFENCGPCIKDYFEPDLQTSTPKKKISYRVKDPGALIDHNLSKMCSSSYGVLPFSEKMH</sequence>
<evidence type="ECO:0000313" key="1">
    <source>
        <dbReference type="EMBL" id="KII64782.1"/>
    </source>
</evidence>
<reference evidence="1 2" key="1">
    <citation type="journal article" date="2014" name="Genome Biol. Evol.">
        <title>The genome of the myxosporean Thelohanellus kitauei shows adaptations to nutrient acquisition within its fish host.</title>
        <authorList>
            <person name="Yang Y."/>
            <person name="Xiong J."/>
            <person name="Zhou Z."/>
            <person name="Huo F."/>
            <person name="Miao W."/>
            <person name="Ran C."/>
            <person name="Liu Y."/>
            <person name="Zhang J."/>
            <person name="Feng J."/>
            <person name="Wang M."/>
            <person name="Wang M."/>
            <person name="Wang L."/>
            <person name="Yao B."/>
        </authorList>
    </citation>
    <scope>NUCLEOTIDE SEQUENCE [LARGE SCALE GENOMIC DNA]</scope>
    <source>
        <strain evidence="1">Wuqing</strain>
    </source>
</reference>
<keyword evidence="2" id="KW-1185">Reference proteome</keyword>
<name>A0A0C2MSV7_THEKT</name>
<dbReference type="Proteomes" id="UP000031668">
    <property type="component" value="Unassembled WGS sequence"/>
</dbReference>
<dbReference type="EMBL" id="JWZT01004097">
    <property type="protein sequence ID" value="KII64782.1"/>
    <property type="molecule type" value="Genomic_DNA"/>
</dbReference>
<gene>
    <name evidence="1" type="ORF">RF11_03387</name>
</gene>
<comment type="caution">
    <text evidence="1">The sequence shown here is derived from an EMBL/GenBank/DDBJ whole genome shotgun (WGS) entry which is preliminary data.</text>
</comment>
<protein>
    <submittedName>
        <fullName evidence="1">Uncharacterized protein</fullName>
    </submittedName>
</protein>
<proteinExistence type="predicted"/>
<dbReference type="AlphaFoldDB" id="A0A0C2MSV7"/>
<organism evidence="1 2">
    <name type="scientific">Thelohanellus kitauei</name>
    <name type="common">Myxosporean</name>
    <dbReference type="NCBI Taxonomy" id="669202"/>
    <lineage>
        <taxon>Eukaryota</taxon>
        <taxon>Metazoa</taxon>
        <taxon>Cnidaria</taxon>
        <taxon>Myxozoa</taxon>
        <taxon>Myxosporea</taxon>
        <taxon>Bivalvulida</taxon>
        <taxon>Platysporina</taxon>
        <taxon>Myxobolidae</taxon>
        <taxon>Thelohanellus</taxon>
    </lineage>
</organism>
<evidence type="ECO:0000313" key="2">
    <source>
        <dbReference type="Proteomes" id="UP000031668"/>
    </source>
</evidence>